<dbReference type="EMBL" id="PYHO01000003">
    <property type="protein sequence ID" value="PSR47751.1"/>
    <property type="molecule type" value="Genomic_DNA"/>
</dbReference>
<keyword evidence="4 10" id="KW-0328">Glycosyltransferase</keyword>
<keyword evidence="7" id="KW-0460">Magnesium</keyword>
<dbReference type="AlphaFoldDB" id="A0A2T2Y5D3"/>
<dbReference type="InterPro" id="IPR029044">
    <property type="entry name" value="Nucleotide-diphossugar_trans"/>
</dbReference>
<dbReference type="Proteomes" id="UP000240892">
    <property type="component" value="Unassembled WGS sequence"/>
</dbReference>
<dbReference type="GO" id="GO:0046872">
    <property type="term" value="F:metal ion binding"/>
    <property type="evidence" value="ECO:0007669"/>
    <property type="project" value="UniProtKB-KW"/>
</dbReference>
<keyword evidence="11" id="KW-1185">Reference proteome</keyword>
<dbReference type="InterPro" id="IPR050748">
    <property type="entry name" value="Glycosyltrans_8_dom-fam"/>
</dbReference>
<evidence type="ECO:0000313" key="10">
    <source>
        <dbReference type="EMBL" id="PSR47751.1"/>
    </source>
</evidence>
<dbReference type="CDD" id="cd04194">
    <property type="entry name" value="GT8_A4GalT_like"/>
    <property type="match status" value="1"/>
</dbReference>
<dbReference type="PANTHER" id="PTHR13778">
    <property type="entry name" value="GLYCOSYLTRANSFERASE 8 DOMAIN-CONTAINING PROTEIN"/>
    <property type="match status" value="1"/>
</dbReference>
<evidence type="ECO:0000259" key="9">
    <source>
        <dbReference type="Pfam" id="PF08437"/>
    </source>
</evidence>
<dbReference type="InterPro" id="IPR013645">
    <property type="entry name" value="Glyco_transf_8N"/>
</dbReference>
<keyword evidence="5 10" id="KW-0808">Transferase</keyword>
<feature type="domain" description="Glycosyl transferase family 8 C-terminal" evidence="9">
    <location>
        <begin position="279"/>
        <end position="333"/>
    </location>
</feature>
<dbReference type="InterPro" id="IPR002495">
    <property type="entry name" value="Glyco_trans_8"/>
</dbReference>
<dbReference type="Gene3D" id="3.90.550.10">
    <property type="entry name" value="Spore Coat Polysaccharide Biosynthesis Protein SpsA, Chain A"/>
    <property type="match status" value="1"/>
</dbReference>
<evidence type="ECO:0000256" key="2">
    <source>
        <dbReference type="ARBA" id="ARBA00004713"/>
    </source>
</evidence>
<proteinExistence type="inferred from homology"/>
<comment type="cofactor">
    <cofactor evidence="1">
        <name>Mg(2+)</name>
        <dbReference type="ChEBI" id="CHEBI:18420"/>
    </cofactor>
</comment>
<dbReference type="PANTHER" id="PTHR13778:SF47">
    <property type="entry name" value="LIPOPOLYSACCHARIDE 1,3-GALACTOSYLTRANSFERASE"/>
    <property type="match status" value="1"/>
</dbReference>
<evidence type="ECO:0000256" key="7">
    <source>
        <dbReference type="ARBA" id="ARBA00022842"/>
    </source>
</evidence>
<evidence type="ECO:0000256" key="5">
    <source>
        <dbReference type="ARBA" id="ARBA00022679"/>
    </source>
</evidence>
<protein>
    <submittedName>
        <fullName evidence="10">Lipopolysaccharide 3-alpha-galactosyltransferase</fullName>
    </submittedName>
</protein>
<keyword evidence="8" id="KW-0448">Lipopolysaccharide biosynthesis</keyword>
<dbReference type="Pfam" id="PF01501">
    <property type="entry name" value="Glyco_transf_8"/>
    <property type="match status" value="1"/>
</dbReference>
<evidence type="ECO:0000313" key="11">
    <source>
        <dbReference type="Proteomes" id="UP000240892"/>
    </source>
</evidence>
<comment type="caution">
    <text evidence="10">The sequence shown here is derived from an EMBL/GenBank/DDBJ whole genome shotgun (WGS) entry which is preliminary data.</text>
</comment>
<reference evidence="10 11" key="1">
    <citation type="submission" date="2018-03" db="EMBL/GenBank/DDBJ databases">
        <title>First report of an OXA-48+CTX-M-M-producing Kluyvera ascorbata clone recovered from patients admitted in a University Hospital in Madrid, Spain.</title>
        <authorList>
            <person name="Hernandez-Garcia M."/>
            <person name="Leon-Sampedro R."/>
            <person name="Perez-Viso B."/>
            <person name="Morosini M.I."/>
            <person name="Lopez-Fresnena N."/>
            <person name="Coque T.M."/>
            <person name="Bonten M."/>
            <person name="Malhotra-Kumar S."/>
            <person name="Ruiz-Garbajosa P."/>
            <person name="Canton R."/>
        </authorList>
    </citation>
    <scope>NUCLEOTIDE SEQUENCE [LARGE SCALE GENOMIC DNA]</scope>
    <source>
        <strain evidence="10 11">KA2</strain>
    </source>
</reference>
<accession>A0A2T2Y5D3</accession>
<name>A0A2T2Y5D3_9ENTR</name>
<dbReference type="SUPFAM" id="SSF53448">
    <property type="entry name" value="Nucleotide-diphospho-sugar transferases"/>
    <property type="match status" value="1"/>
</dbReference>
<gene>
    <name evidence="10" type="ORF">C8256_05365</name>
</gene>
<dbReference type="Pfam" id="PF08437">
    <property type="entry name" value="Glyco_transf_8C"/>
    <property type="match status" value="1"/>
</dbReference>
<dbReference type="NCBIfam" id="NF011718">
    <property type="entry name" value="PRK15171.1"/>
    <property type="match status" value="1"/>
</dbReference>
<dbReference type="RefSeq" id="WP_106924960.1">
    <property type="nucleotide sequence ID" value="NZ_CABMMU010000003.1"/>
</dbReference>
<evidence type="ECO:0000256" key="4">
    <source>
        <dbReference type="ARBA" id="ARBA00022676"/>
    </source>
</evidence>
<evidence type="ECO:0000256" key="8">
    <source>
        <dbReference type="ARBA" id="ARBA00022985"/>
    </source>
</evidence>
<dbReference type="GO" id="GO:0008918">
    <property type="term" value="F:lipopolysaccharide 3-alpha-galactosyltransferase activity"/>
    <property type="evidence" value="ECO:0007669"/>
    <property type="project" value="InterPro"/>
</dbReference>
<comment type="pathway">
    <text evidence="2">Bacterial outer membrane biogenesis; LPS core biosynthesis.</text>
</comment>
<evidence type="ECO:0000256" key="6">
    <source>
        <dbReference type="ARBA" id="ARBA00022723"/>
    </source>
</evidence>
<evidence type="ECO:0000256" key="3">
    <source>
        <dbReference type="ARBA" id="ARBA00006351"/>
    </source>
</evidence>
<keyword evidence="6" id="KW-0479">Metal-binding</keyword>
<organism evidence="10 11">
    <name type="scientific">Kluyvera genomosp. 2</name>
    <dbReference type="NCBI Taxonomy" id="2774054"/>
    <lineage>
        <taxon>Bacteria</taxon>
        <taxon>Pseudomonadati</taxon>
        <taxon>Pseudomonadota</taxon>
        <taxon>Gammaproteobacteria</taxon>
        <taxon>Enterobacterales</taxon>
        <taxon>Enterobacteriaceae</taxon>
        <taxon>Kluyvera</taxon>
    </lineage>
</organism>
<comment type="similarity">
    <text evidence="3">Belongs to the glycosyltransferase 8 family.</text>
</comment>
<sequence length="340" mass="38526">MANTYLNAQEMIKESIIFDERETAEGTSPLPVAYGIDKNFLFGCGVSIASVLLHNRDSDFIFHVFIDTVPEAEKQHFAQLAKDYKTCIQIHIVNCDRLKAFPTTKNWSVAMYFRFIIGDYFIGQQPRVLYLDADIVCQGSIKPLATLLLGDSVAGVVPERDKKWWRSRSQSLECPAIENGYFNSGVLLLNIPAWASESVSSKAMSLLSDKNVTRKLSFMDQDILNIILAGKVTFIEGKYNTQFSLNYELKTAFVNPINDGTVLIHYVGPTKPWHNWANYPSATPFLKAKAASPWQSTPLLKPNNANYARYCAKHNFKNNQPVAGVMNYIYYFYLRLVKSR</sequence>
<evidence type="ECO:0000256" key="1">
    <source>
        <dbReference type="ARBA" id="ARBA00001946"/>
    </source>
</evidence>